<evidence type="ECO:0000313" key="12">
    <source>
        <dbReference type="EMBL" id="SIS62836.1"/>
    </source>
</evidence>
<evidence type="ECO:0000256" key="1">
    <source>
        <dbReference type="ARBA" id="ARBA00000085"/>
    </source>
</evidence>
<sequence>MFYIQLMLRVPHVFHLFLALMIWGTVPFVRAQENATDFEITHFQLPIETAAQDILEDRYGFIWIASTNGLWRFDGGNFKNYSKNEHEQTSITDNHISCLYEDSEGILWVGTYGGGLLKYDREYDNFQRFIHDENDPESLSFNEVRVIYETADNTFYIGTDGGGLNLMNRKTGTFKRYQYNADDPESISHNNVLDIQGSPDGRLFIGTWIGLNIFHADTGKFTRLVKEIPGGSHSFPVLGFYNDLIVSNGKLFKVDKKNRLHELDLLEDRVSAIQADNEKNCWIAHRDQIAIVDSDFKTKKVIRLNKRFNEGSFYIRQIFHNPAKEDSWVLDGAGHFFHIKKSPVIFKSFLESGSKAKILKTKNNYWVYRNGKINIYSKKDQVLTKTLEGFTYRTFMSSYDKEIIWVADNDYIYRYTEEGETLRKTTRKTAELFGLLETGSGLVWTGEVLGARIYDPATDTTVYFDCDPNDPNGIGYFHRANELFEDYKGQIWIGTNGDGVKRYVPEKNQFVHYRHEIGNTATVNNNFINVIFEDADRTLWVGTNSGLCSYDLQKDLFIQYDNSLLKDRIINSIEQDGKGNLWLGTRNGLIKLDAKNNVVRILNEQDGLLSQKINISSCVTDDGHMVFSTNAGLMTFNPEKVVPSTKTPSVYISKLWVNNELVSPNSPYIKKSIEVEDHLQLSYKDQKIELSFQAIQYENAQRCQYAYKLEGFDSDWTMANGTRATYTNLPSGHYTFLLKATNEDGIWTDKIKSLDIVVTPPFWERLWVQILGGVLLLLIGVWGFRFFLLRERTRNMFEIEKERVYQFEELAQMKLRFFTNISHELRTPLTLITSPLDKYIRKGVKPDTRVLQMMYRNSNRLLELVNQILDFRKLEGNQQLRIKPHDELLVCTNMYTAYEYWAKEKNIHFNCEASETDYTLYFDEDVIEKIVTNLVSNAFKFTPKNGEINLKTSYADLETDDDDKVVSGKLEIEVIDNGAGIPKKYQEKVFERFYQLDENPNKGYSSGIGLSLISELVKLHQGRIKLKSEEGKGSHFTITVPIGYKDYEVNVKEVPVVSTETASGETVVLLIEDNEDIRNYLTTELSDDYVILQADNGKDGFQLALEHIPDIVISDIMMPLFDGIQVANQLKANELTAHIPLMFLTAKTGLENKLKGLETGAEDYIEKPFNVSEIKMKIQNRIESRQRLVKKYQKEDLIVEPTSQVDQYLIRVNNVIDAHLENADFSIDFLCDELAIGRSQLYRKIQALTGKTIIEYINTYKLSKAMPMLQEGQLSIKEIAFRVGYNDNRYFSRIFKKEFGHPPSHYVPGK</sequence>
<dbReference type="InterPro" id="IPR005467">
    <property type="entry name" value="His_kinase_dom"/>
</dbReference>
<feature type="domain" description="Response regulatory" evidence="11">
    <location>
        <begin position="1067"/>
        <end position="1182"/>
    </location>
</feature>
<dbReference type="PRINTS" id="PR00344">
    <property type="entry name" value="BCTRLSENSOR"/>
</dbReference>
<dbReference type="PANTHER" id="PTHR43547:SF2">
    <property type="entry name" value="HYBRID SIGNAL TRANSDUCTION HISTIDINE KINASE C"/>
    <property type="match status" value="1"/>
</dbReference>
<dbReference type="InterPro" id="IPR018062">
    <property type="entry name" value="HTH_AraC-typ_CS"/>
</dbReference>
<dbReference type="InterPro" id="IPR036890">
    <property type="entry name" value="HATPase_C_sf"/>
</dbReference>
<keyword evidence="12" id="KW-0808">Transferase</keyword>
<dbReference type="PROSITE" id="PS00041">
    <property type="entry name" value="HTH_ARAC_FAMILY_1"/>
    <property type="match status" value="1"/>
</dbReference>
<dbReference type="Gene3D" id="1.10.287.130">
    <property type="match status" value="1"/>
</dbReference>
<gene>
    <name evidence="12" type="ORF">SAMN05421766_1033</name>
</gene>
<feature type="transmembrane region" description="Helical" evidence="8">
    <location>
        <begin position="766"/>
        <end position="788"/>
    </location>
</feature>
<dbReference type="InterPro" id="IPR018060">
    <property type="entry name" value="HTH_AraC"/>
</dbReference>
<evidence type="ECO:0000256" key="7">
    <source>
        <dbReference type="PROSITE-ProRule" id="PRU00169"/>
    </source>
</evidence>
<dbReference type="Pfam" id="PF02518">
    <property type="entry name" value="HATPase_c"/>
    <property type="match status" value="1"/>
</dbReference>
<evidence type="ECO:0000259" key="9">
    <source>
        <dbReference type="PROSITE" id="PS01124"/>
    </source>
</evidence>
<dbReference type="Pfam" id="PF00072">
    <property type="entry name" value="Response_reg"/>
    <property type="match status" value="1"/>
</dbReference>
<dbReference type="SMART" id="SM00448">
    <property type="entry name" value="REC"/>
    <property type="match status" value="1"/>
</dbReference>
<dbReference type="Gene3D" id="3.30.565.10">
    <property type="entry name" value="Histidine kinase-like ATPase, C-terminal domain"/>
    <property type="match status" value="1"/>
</dbReference>
<dbReference type="InterPro" id="IPR001789">
    <property type="entry name" value="Sig_transdc_resp-reg_receiver"/>
</dbReference>
<feature type="modified residue" description="4-aspartylphosphate" evidence="7">
    <location>
        <position position="1115"/>
    </location>
</feature>
<dbReference type="SUPFAM" id="SSF63829">
    <property type="entry name" value="Calcium-dependent phosphotriesterase"/>
    <property type="match status" value="3"/>
</dbReference>
<dbReference type="SUPFAM" id="SSF47384">
    <property type="entry name" value="Homodimeric domain of signal transducing histidine kinase"/>
    <property type="match status" value="1"/>
</dbReference>
<dbReference type="CDD" id="cd00146">
    <property type="entry name" value="PKD"/>
    <property type="match status" value="1"/>
</dbReference>
<keyword evidence="3 7" id="KW-0597">Phosphoprotein</keyword>
<dbReference type="InterPro" id="IPR011006">
    <property type="entry name" value="CheY-like_superfamily"/>
</dbReference>
<evidence type="ECO:0000256" key="5">
    <source>
        <dbReference type="ARBA" id="ARBA00023125"/>
    </source>
</evidence>
<comment type="caution">
    <text evidence="12">The sequence shown here is derived from an EMBL/GenBank/DDBJ whole genome shotgun (WGS) entry which is preliminary data.</text>
</comment>
<evidence type="ECO:0000256" key="6">
    <source>
        <dbReference type="ARBA" id="ARBA00023163"/>
    </source>
</evidence>
<protein>
    <recommendedName>
        <fullName evidence="2">histidine kinase</fullName>
        <ecNumber evidence="2">2.7.13.3</ecNumber>
    </recommendedName>
</protein>
<feature type="domain" description="Histidine kinase" evidence="10">
    <location>
        <begin position="820"/>
        <end position="1044"/>
    </location>
</feature>
<evidence type="ECO:0000256" key="2">
    <source>
        <dbReference type="ARBA" id="ARBA00012438"/>
    </source>
</evidence>
<dbReference type="SUPFAM" id="SSF46689">
    <property type="entry name" value="Homeodomain-like"/>
    <property type="match status" value="1"/>
</dbReference>
<dbReference type="InterPro" id="IPR013783">
    <property type="entry name" value="Ig-like_fold"/>
</dbReference>
<dbReference type="SUPFAM" id="SSF52172">
    <property type="entry name" value="CheY-like"/>
    <property type="match status" value="1"/>
</dbReference>
<dbReference type="Pfam" id="PF07495">
    <property type="entry name" value="Y_Y_Y"/>
    <property type="match status" value="1"/>
</dbReference>
<dbReference type="GO" id="GO:0016301">
    <property type="term" value="F:kinase activity"/>
    <property type="evidence" value="ECO:0007669"/>
    <property type="project" value="UniProtKB-KW"/>
</dbReference>
<evidence type="ECO:0000313" key="13">
    <source>
        <dbReference type="Proteomes" id="UP000185728"/>
    </source>
</evidence>
<dbReference type="Pfam" id="PF12833">
    <property type="entry name" value="HTH_18"/>
    <property type="match status" value="1"/>
</dbReference>
<dbReference type="Gene3D" id="1.10.10.60">
    <property type="entry name" value="Homeodomain-like"/>
    <property type="match status" value="1"/>
</dbReference>
<dbReference type="CDD" id="cd00082">
    <property type="entry name" value="HisKA"/>
    <property type="match status" value="1"/>
</dbReference>
<dbReference type="PROSITE" id="PS01124">
    <property type="entry name" value="HTH_ARAC_FAMILY_2"/>
    <property type="match status" value="1"/>
</dbReference>
<feature type="domain" description="HTH araC/xylS-type" evidence="9">
    <location>
        <begin position="1210"/>
        <end position="1309"/>
    </location>
</feature>
<dbReference type="Pfam" id="PF07494">
    <property type="entry name" value="Reg_prop"/>
    <property type="match status" value="3"/>
</dbReference>
<dbReference type="InterPro" id="IPR011123">
    <property type="entry name" value="Y_Y_Y"/>
</dbReference>
<dbReference type="InterPro" id="IPR011110">
    <property type="entry name" value="Reg_prop"/>
</dbReference>
<dbReference type="InterPro" id="IPR004358">
    <property type="entry name" value="Sig_transdc_His_kin-like_C"/>
</dbReference>
<dbReference type="SMART" id="SM00388">
    <property type="entry name" value="HisKA"/>
    <property type="match status" value="1"/>
</dbReference>
<dbReference type="Gene3D" id="2.130.10.10">
    <property type="entry name" value="YVTN repeat-like/Quinoprotein amine dehydrogenase"/>
    <property type="match status" value="3"/>
</dbReference>
<dbReference type="InterPro" id="IPR036097">
    <property type="entry name" value="HisK_dim/P_sf"/>
</dbReference>
<dbReference type="InterPro" id="IPR015943">
    <property type="entry name" value="WD40/YVTN_repeat-like_dom_sf"/>
</dbReference>
<accession>A0ABY1KPR0</accession>
<dbReference type="SUPFAM" id="SSF55874">
    <property type="entry name" value="ATPase domain of HSP90 chaperone/DNA topoisomerase II/histidine kinase"/>
    <property type="match status" value="1"/>
</dbReference>
<comment type="catalytic activity">
    <reaction evidence="1">
        <text>ATP + protein L-histidine = ADP + protein N-phospho-L-histidine.</text>
        <dbReference type="EC" id="2.7.13.3"/>
    </reaction>
</comment>
<dbReference type="EMBL" id="FTOB01000003">
    <property type="protein sequence ID" value="SIS62836.1"/>
    <property type="molecule type" value="Genomic_DNA"/>
</dbReference>
<dbReference type="EC" id="2.7.13.3" evidence="2"/>
<keyword evidence="13" id="KW-1185">Reference proteome</keyword>
<evidence type="ECO:0000256" key="3">
    <source>
        <dbReference type="ARBA" id="ARBA00022553"/>
    </source>
</evidence>
<dbReference type="PROSITE" id="PS50109">
    <property type="entry name" value="HIS_KIN"/>
    <property type="match status" value="1"/>
</dbReference>
<evidence type="ECO:0000256" key="8">
    <source>
        <dbReference type="SAM" id="Phobius"/>
    </source>
</evidence>
<keyword evidence="4" id="KW-0805">Transcription regulation</keyword>
<dbReference type="InterPro" id="IPR003661">
    <property type="entry name" value="HisK_dim/P_dom"/>
</dbReference>
<evidence type="ECO:0000256" key="4">
    <source>
        <dbReference type="ARBA" id="ARBA00023015"/>
    </source>
</evidence>
<name>A0ABY1KPR0_9FLAO</name>
<organism evidence="12 13">
    <name type="scientific">Zobellia uliginosa</name>
    <dbReference type="NCBI Taxonomy" id="143224"/>
    <lineage>
        <taxon>Bacteria</taxon>
        <taxon>Pseudomonadati</taxon>
        <taxon>Bacteroidota</taxon>
        <taxon>Flavobacteriia</taxon>
        <taxon>Flavobacteriales</taxon>
        <taxon>Flavobacteriaceae</taxon>
        <taxon>Zobellia</taxon>
    </lineage>
</organism>
<dbReference type="PROSITE" id="PS50110">
    <property type="entry name" value="RESPONSE_REGULATORY"/>
    <property type="match status" value="1"/>
</dbReference>
<dbReference type="PANTHER" id="PTHR43547">
    <property type="entry name" value="TWO-COMPONENT HISTIDINE KINASE"/>
    <property type="match status" value="1"/>
</dbReference>
<dbReference type="Gene3D" id="3.40.50.2300">
    <property type="match status" value="1"/>
</dbReference>
<dbReference type="SMART" id="SM00387">
    <property type="entry name" value="HATPase_c"/>
    <property type="match status" value="1"/>
</dbReference>
<dbReference type="SMART" id="SM00342">
    <property type="entry name" value="HTH_ARAC"/>
    <property type="match status" value="1"/>
</dbReference>
<reference evidence="12 13" key="1">
    <citation type="submission" date="2017-01" db="EMBL/GenBank/DDBJ databases">
        <authorList>
            <person name="Varghese N."/>
            <person name="Submissions S."/>
        </authorList>
    </citation>
    <scope>NUCLEOTIDE SEQUENCE [LARGE SCALE GENOMIC DNA]</scope>
    <source>
        <strain evidence="12 13">DSM 2061</strain>
    </source>
</reference>
<evidence type="ECO:0000259" key="10">
    <source>
        <dbReference type="PROSITE" id="PS50109"/>
    </source>
</evidence>
<dbReference type="InterPro" id="IPR003594">
    <property type="entry name" value="HATPase_dom"/>
</dbReference>
<keyword evidence="8" id="KW-0472">Membrane</keyword>
<dbReference type="Proteomes" id="UP000185728">
    <property type="component" value="Unassembled WGS sequence"/>
</dbReference>
<dbReference type="Gene3D" id="2.60.40.10">
    <property type="entry name" value="Immunoglobulins"/>
    <property type="match status" value="1"/>
</dbReference>
<dbReference type="Pfam" id="PF00512">
    <property type="entry name" value="HisKA"/>
    <property type="match status" value="1"/>
</dbReference>
<keyword evidence="12" id="KW-0418">Kinase</keyword>
<keyword evidence="8" id="KW-1133">Transmembrane helix</keyword>
<proteinExistence type="predicted"/>
<keyword evidence="8" id="KW-0812">Transmembrane</keyword>
<dbReference type="InterPro" id="IPR009057">
    <property type="entry name" value="Homeodomain-like_sf"/>
</dbReference>
<evidence type="ECO:0000259" key="11">
    <source>
        <dbReference type="PROSITE" id="PS50110"/>
    </source>
</evidence>
<keyword evidence="6" id="KW-0804">Transcription</keyword>
<keyword evidence="5" id="KW-0238">DNA-binding</keyword>